<organism evidence="1 2">
    <name type="scientific">Hibiscus sabdariffa</name>
    <name type="common">roselle</name>
    <dbReference type="NCBI Taxonomy" id="183260"/>
    <lineage>
        <taxon>Eukaryota</taxon>
        <taxon>Viridiplantae</taxon>
        <taxon>Streptophyta</taxon>
        <taxon>Embryophyta</taxon>
        <taxon>Tracheophyta</taxon>
        <taxon>Spermatophyta</taxon>
        <taxon>Magnoliopsida</taxon>
        <taxon>eudicotyledons</taxon>
        <taxon>Gunneridae</taxon>
        <taxon>Pentapetalae</taxon>
        <taxon>rosids</taxon>
        <taxon>malvids</taxon>
        <taxon>Malvales</taxon>
        <taxon>Malvaceae</taxon>
        <taxon>Malvoideae</taxon>
        <taxon>Hibiscus</taxon>
    </lineage>
</organism>
<evidence type="ECO:0000313" key="2">
    <source>
        <dbReference type="Proteomes" id="UP001396334"/>
    </source>
</evidence>
<dbReference type="PANTHER" id="PTHR37701">
    <property type="entry name" value="METHYL-CPG-BINDING DOMAIN-CONTAINING PROTEIN 8"/>
    <property type="match status" value="1"/>
</dbReference>
<sequence length="111" mass="12292">MFNISGKCSNESGFGGLRSDNLEHMEYSFMTAQSSSRSVNSKVPSYDSETALKFDSSVWPKIAGSGRHQVTLCSCCGNELYNEAVSIGAQRITMVMCANYRARLSRNHDFM</sequence>
<reference evidence="1 2" key="1">
    <citation type="journal article" date="2024" name="G3 (Bethesda)">
        <title>Genome assembly of Hibiscus sabdariffa L. provides insights into metabolisms of medicinal natural products.</title>
        <authorList>
            <person name="Kim T."/>
        </authorList>
    </citation>
    <scope>NUCLEOTIDE SEQUENCE [LARGE SCALE GENOMIC DNA]</scope>
    <source>
        <strain evidence="1">TK-2024</strain>
        <tissue evidence="1">Old leaves</tissue>
    </source>
</reference>
<proteinExistence type="predicted"/>
<dbReference type="InterPro" id="IPR037472">
    <property type="entry name" value="MBD8"/>
</dbReference>
<accession>A0ABR2SNM4</accession>
<gene>
    <name evidence="1" type="ORF">V6N11_039495</name>
</gene>
<comment type="caution">
    <text evidence="1">The sequence shown here is derived from an EMBL/GenBank/DDBJ whole genome shotgun (WGS) entry which is preliminary data.</text>
</comment>
<dbReference type="PANTHER" id="PTHR37701:SF13">
    <property type="entry name" value="C2H2-TYPE DOMAIN-CONTAINING PROTEIN"/>
    <property type="match status" value="1"/>
</dbReference>
<dbReference type="Proteomes" id="UP001396334">
    <property type="component" value="Unassembled WGS sequence"/>
</dbReference>
<name>A0ABR2SNM4_9ROSI</name>
<keyword evidence="2" id="KW-1185">Reference proteome</keyword>
<protein>
    <submittedName>
        <fullName evidence="1">Uncharacterized protein</fullName>
    </submittedName>
</protein>
<evidence type="ECO:0000313" key="1">
    <source>
        <dbReference type="EMBL" id="KAK9026660.1"/>
    </source>
</evidence>
<dbReference type="EMBL" id="JBBPBN010000013">
    <property type="protein sequence ID" value="KAK9026660.1"/>
    <property type="molecule type" value="Genomic_DNA"/>
</dbReference>